<gene>
    <name evidence="1" type="ORF">BZG02_04535</name>
</gene>
<reference evidence="1 2" key="1">
    <citation type="journal article" date="2017" name="Front. Microbiol.">
        <title>Labilibaculum manganireducens gen. nov., sp. nov. and Labilibaculum filiforme sp. nov., Novel Bacteroidetes Isolated from Subsurface Sediments of the Baltic Sea.</title>
        <authorList>
            <person name="Vandieken V."/>
            <person name="Marshall I.P."/>
            <person name="Niemann H."/>
            <person name="Engelen B."/>
            <person name="Cypionka H."/>
        </authorList>
    </citation>
    <scope>NUCLEOTIDE SEQUENCE [LARGE SCALE GENOMIC DNA]</scope>
    <source>
        <strain evidence="1 2">59.16B</strain>
    </source>
</reference>
<dbReference type="EMBL" id="MVDD01000002">
    <property type="protein sequence ID" value="PKQ65102.1"/>
    <property type="molecule type" value="Genomic_DNA"/>
</dbReference>
<proteinExistence type="predicted"/>
<dbReference type="OrthoDB" id="1117347at2"/>
<name>A0A2N3I477_9BACT</name>
<evidence type="ECO:0000313" key="1">
    <source>
        <dbReference type="EMBL" id="PKQ65102.1"/>
    </source>
</evidence>
<organism evidence="1 2">
    <name type="scientific">Labilibaculum filiforme</name>
    <dbReference type="NCBI Taxonomy" id="1940526"/>
    <lineage>
        <taxon>Bacteria</taxon>
        <taxon>Pseudomonadati</taxon>
        <taxon>Bacteroidota</taxon>
        <taxon>Bacteroidia</taxon>
        <taxon>Marinilabiliales</taxon>
        <taxon>Marinifilaceae</taxon>
        <taxon>Labilibaculum</taxon>
    </lineage>
</organism>
<dbReference type="Proteomes" id="UP000233535">
    <property type="component" value="Unassembled WGS sequence"/>
</dbReference>
<sequence>MTDKNIVVKFGSLLKEETLEVIDSKILPGTIVLEATNPFPGYYEYYEGIQKDVKPHYIYLVTAKKCDLEKFTRATQKIMSYFEEDFHAAMATITIYNDIYHAIRIRRLSKYDQIKELQSYYIEEGLSLKLNTTIPHNSKAMIQLDKFFALDEIGDGYFFDHIEPNHGYFTIPQKLSWKEFEQLTKQVQYNMEMFHFDASLGFIYDNFKAIDMIRIYAENLDLEIMKKIKTKFMERIKE</sequence>
<dbReference type="RefSeq" id="WP_101260212.1">
    <property type="nucleotide sequence ID" value="NZ_MVDD01000002.1"/>
</dbReference>
<evidence type="ECO:0000313" key="2">
    <source>
        <dbReference type="Proteomes" id="UP000233535"/>
    </source>
</evidence>
<protein>
    <submittedName>
        <fullName evidence="1">Uncharacterized protein</fullName>
    </submittedName>
</protein>
<accession>A0A2N3I477</accession>
<dbReference type="AlphaFoldDB" id="A0A2N3I477"/>
<keyword evidence="2" id="KW-1185">Reference proteome</keyword>
<comment type="caution">
    <text evidence="1">The sequence shown here is derived from an EMBL/GenBank/DDBJ whole genome shotgun (WGS) entry which is preliminary data.</text>
</comment>